<proteinExistence type="predicted"/>
<feature type="transmembrane region" description="Helical" evidence="1">
    <location>
        <begin position="25"/>
        <end position="43"/>
    </location>
</feature>
<dbReference type="EMBL" id="BASH01000004">
    <property type="protein sequence ID" value="GAD16939.1"/>
    <property type="molecule type" value="Genomic_DNA"/>
</dbReference>
<accession>S4NDG0</accession>
<evidence type="ECO:0000313" key="3">
    <source>
        <dbReference type="Proteomes" id="UP000016361"/>
    </source>
</evidence>
<dbReference type="OrthoDB" id="2329057at2"/>
<dbReference type="GeneID" id="301049011"/>
<organism evidence="2 3">
    <name type="scientific">Lentilactobacillus otakiensis DSM 19908 = JCM 15040</name>
    <dbReference type="NCBI Taxonomy" id="1423780"/>
    <lineage>
        <taxon>Bacteria</taxon>
        <taxon>Bacillati</taxon>
        <taxon>Bacillota</taxon>
        <taxon>Bacilli</taxon>
        <taxon>Lactobacillales</taxon>
        <taxon>Lactobacillaceae</taxon>
        <taxon>Lentilactobacillus</taxon>
    </lineage>
</organism>
<name>S4NDG0_9LACO</name>
<keyword evidence="3" id="KW-1185">Reference proteome</keyword>
<reference evidence="3" key="1">
    <citation type="journal article" date="2013" name="Genome Announc.">
        <title>Draft Genome Sequence of D-Branched-Chain Amino Acid Producer Lactobacillus otakiensis JCM 15040T, Isolated from a Traditional Japanese Pickle.</title>
        <authorList>
            <person name="Doi K."/>
            <person name="Mori K."/>
            <person name="Mutaguchi Y."/>
            <person name="Tashiro K."/>
            <person name="Fujino Y."/>
            <person name="Ohmori T."/>
            <person name="Kuhara S."/>
            <person name="Ohshima T."/>
        </authorList>
    </citation>
    <scope>NUCLEOTIDE SEQUENCE [LARGE SCALE GENOMIC DNA]</scope>
    <source>
        <strain evidence="3">JCM 15040</strain>
    </source>
</reference>
<protein>
    <submittedName>
        <fullName evidence="2">Uncharacterized protein</fullName>
    </submittedName>
</protein>
<dbReference type="AlphaFoldDB" id="S4NDG0"/>
<comment type="caution">
    <text evidence="2">The sequence shown here is derived from an EMBL/GenBank/DDBJ whole genome shotgun (WGS) entry which is preliminary data.</text>
</comment>
<keyword evidence="1" id="KW-1133">Transmembrane helix</keyword>
<keyword evidence="1" id="KW-0472">Membrane</keyword>
<sequence length="57" mass="6342">MLILVFLGIFNLTYGWRQKNRPAVRNVFIFIGILILILAIAAATPQGTDIIEDVLGQ</sequence>
<dbReference type="Proteomes" id="UP000016361">
    <property type="component" value="Unassembled WGS sequence"/>
</dbReference>
<dbReference type="PATRIC" id="fig|1423780.4.peg.2130"/>
<gene>
    <name evidence="2" type="ORF">LOT_1477</name>
</gene>
<dbReference type="STRING" id="1423780.FD05_GL002098"/>
<dbReference type="RefSeq" id="WP_020281379.1">
    <property type="nucleotide sequence ID" value="NZ_AZED01000005.1"/>
</dbReference>
<evidence type="ECO:0000313" key="2">
    <source>
        <dbReference type="EMBL" id="GAD16939.1"/>
    </source>
</evidence>
<keyword evidence="1" id="KW-0812">Transmembrane</keyword>
<evidence type="ECO:0000256" key="1">
    <source>
        <dbReference type="SAM" id="Phobius"/>
    </source>
</evidence>